<comment type="caution">
    <text evidence="2">The sequence shown here is derived from an EMBL/GenBank/DDBJ whole genome shotgun (WGS) entry which is preliminary data.</text>
</comment>
<gene>
    <name evidence="2" type="ORF">LCGC14_2658110</name>
</gene>
<evidence type="ECO:0000256" key="1">
    <source>
        <dbReference type="SAM" id="MobiDB-lite"/>
    </source>
</evidence>
<reference evidence="2" key="1">
    <citation type="journal article" date="2015" name="Nature">
        <title>Complex archaea that bridge the gap between prokaryotes and eukaryotes.</title>
        <authorList>
            <person name="Spang A."/>
            <person name="Saw J.H."/>
            <person name="Jorgensen S.L."/>
            <person name="Zaremba-Niedzwiedzka K."/>
            <person name="Martijn J."/>
            <person name="Lind A.E."/>
            <person name="van Eijk R."/>
            <person name="Schleper C."/>
            <person name="Guy L."/>
            <person name="Ettema T.J."/>
        </authorList>
    </citation>
    <scope>NUCLEOTIDE SEQUENCE</scope>
</reference>
<protein>
    <submittedName>
        <fullName evidence="2">Uncharacterized protein</fullName>
    </submittedName>
</protein>
<dbReference type="EMBL" id="LAZR01046281">
    <property type="protein sequence ID" value="KKK96904.1"/>
    <property type="molecule type" value="Genomic_DNA"/>
</dbReference>
<accession>A0A0F9C379</accession>
<dbReference type="AlphaFoldDB" id="A0A0F9C379"/>
<name>A0A0F9C379_9ZZZZ</name>
<feature type="non-terminal residue" evidence="2">
    <location>
        <position position="114"/>
    </location>
</feature>
<proteinExistence type="predicted"/>
<evidence type="ECO:0000313" key="2">
    <source>
        <dbReference type="EMBL" id="KKK96904.1"/>
    </source>
</evidence>
<organism evidence="2">
    <name type="scientific">marine sediment metagenome</name>
    <dbReference type="NCBI Taxonomy" id="412755"/>
    <lineage>
        <taxon>unclassified sequences</taxon>
        <taxon>metagenomes</taxon>
        <taxon>ecological metagenomes</taxon>
    </lineage>
</organism>
<feature type="region of interest" description="Disordered" evidence="1">
    <location>
        <begin position="82"/>
        <end position="114"/>
    </location>
</feature>
<sequence length="114" mass="12246">MNLIDERYTGFAQGNAAMLETLQKALSAGSGVDAGSFSGGRALIPESLDNTLVNILHTQDEARLFQTLKKLPIKSPVHQWDERTEVGADEGAWIPEGGDSEEAAQTIARKYGTA</sequence>